<proteinExistence type="predicted"/>
<evidence type="ECO:0000313" key="1">
    <source>
        <dbReference type="EMBL" id="EIE82395.1"/>
    </source>
</evidence>
<keyword evidence="2" id="KW-1185">Reference proteome</keyword>
<dbReference type="RefSeq" id="XP_067517791.1">
    <property type="nucleotide sequence ID" value="XM_067661690.1"/>
</dbReference>
<organism evidence="1 2">
    <name type="scientific">Rhizopus delemar (strain RA 99-880 / ATCC MYA-4621 / FGSC 9543 / NRRL 43880)</name>
    <name type="common">Mucormycosis agent</name>
    <name type="synonym">Rhizopus arrhizus var. delemar</name>
    <dbReference type="NCBI Taxonomy" id="246409"/>
    <lineage>
        <taxon>Eukaryota</taxon>
        <taxon>Fungi</taxon>
        <taxon>Fungi incertae sedis</taxon>
        <taxon>Mucoromycota</taxon>
        <taxon>Mucoromycotina</taxon>
        <taxon>Mucoromycetes</taxon>
        <taxon>Mucorales</taxon>
        <taxon>Mucorineae</taxon>
        <taxon>Rhizopodaceae</taxon>
        <taxon>Rhizopus</taxon>
    </lineage>
</organism>
<dbReference type="VEuPathDB" id="FungiDB:RO3G_07100"/>
<accession>I1C1R5</accession>
<sequence>MEVIQLLGLIVRVTSCNVSILKCGAVRYELSFFRLKTGL</sequence>
<protein>
    <submittedName>
        <fullName evidence="1">Uncharacterized protein</fullName>
    </submittedName>
</protein>
<reference evidence="1 2" key="1">
    <citation type="journal article" date="2009" name="PLoS Genet.">
        <title>Genomic analysis of the basal lineage fungus Rhizopus oryzae reveals a whole-genome duplication.</title>
        <authorList>
            <person name="Ma L.-J."/>
            <person name="Ibrahim A.S."/>
            <person name="Skory C."/>
            <person name="Grabherr M.G."/>
            <person name="Burger G."/>
            <person name="Butler M."/>
            <person name="Elias M."/>
            <person name="Idnurm A."/>
            <person name="Lang B.F."/>
            <person name="Sone T."/>
            <person name="Abe A."/>
            <person name="Calvo S.E."/>
            <person name="Corrochano L.M."/>
            <person name="Engels R."/>
            <person name="Fu J."/>
            <person name="Hansberg W."/>
            <person name="Kim J.-M."/>
            <person name="Kodira C.D."/>
            <person name="Koehrsen M.J."/>
            <person name="Liu B."/>
            <person name="Miranda-Saavedra D."/>
            <person name="O'Leary S."/>
            <person name="Ortiz-Castellanos L."/>
            <person name="Poulter R."/>
            <person name="Rodriguez-Romero J."/>
            <person name="Ruiz-Herrera J."/>
            <person name="Shen Y.-Q."/>
            <person name="Zeng Q."/>
            <person name="Galagan J."/>
            <person name="Birren B.W."/>
            <person name="Cuomo C.A."/>
            <person name="Wickes B.L."/>
        </authorList>
    </citation>
    <scope>NUCLEOTIDE SEQUENCE [LARGE SCALE GENOMIC DNA]</scope>
    <source>
        <strain evidence="2">RA 99-880 / ATCC MYA-4621 / FGSC 9543 / NRRL 43880</strain>
    </source>
</reference>
<dbReference type="InParanoid" id="I1C1R5"/>
<dbReference type="AlphaFoldDB" id="I1C1R5"/>
<evidence type="ECO:0000313" key="2">
    <source>
        <dbReference type="Proteomes" id="UP000009138"/>
    </source>
</evidence>
<dbReference type="Proteomes" id="UP000009138">
    <property type="component" value="Unassembled WGS sequence"/>
</dbReference>
<name>I1C1R5_RHIO9</name>
<gene>
    <name evidence="1" type="ORF">RO3G_07100</name>
</gene>
<dbReference type="EMBL" id="CH476736">
    <property type="protein sequence ID" value="EIE82395.1"/>
    <property type="molecule type" value="Genomic_DNA"/>
</dbReference>
<dbReference type="GeneID" id="93614071"/>